<name>A0A136WCJ8_9FIRM</name>
<reference evidence="1 2" key="1">
    <citation type="submission" date="2016-01" db="EMBL/GenBank/DDBJ databases">
        <title>Genome sequence of Clostridium neopropionicum X4, DSM-3847.</title>
        <authorList>
            <person name="Poehlein A."/>
            <person name="Beck M.H."/>
            <person name="Bengelsdorf F.R."/>
            <person name="Daniel R."/>
            <person name="Duerre P."/>
        </authorList>
    </citation>
    <scope>NUCLEOTIDE SEQUENCE [LARGE SCALE GENOMIC DNA]</scope>
    <source>
        <strain evidence="1 2">DSM-3847</strain>
    </source>
</reference>
<protein>
    <recommendedName>
        <fullName evidence="3">Helix-turn-helix domain protein</fullName>
    </recommendedName>
</protein>
<sequence length="402" mass="45270">MDYITAKEAAQKWGVSRRAIAYHLKVGRIPGAVKKGKLWLIPVDAERPADKRRADQTLSETDSDLLADLSYVSSTSTKPMPMHNPDAILDIVDEDRIRLIYEAELAYLRGDFGRVMTYFDKTLGDDAARLRTCPIAIAAAISTGNYHAYTQIDIYLKRYIKADTDSQLRVTAEFSLATTDVSVLAPNMVPDWLKAGDLSAILPQARPNALYLRAKYFYCIGEFDIALALAQTALTLSSPELGITMTDLYLRLTCAIACYALERKEEAKRWLLSAMHLALPHGFITPFAELISELGGLVEECLEQEFPDYCDAVILQWKNTAKNWISFHNQFTKDNITLILSLRECHLALLVARRVPYAEIAKQHCISVGRLKNIMLEIYEKLHISGRDKLAKYILATKNVTF</sequence>
<dbReference type="SUPFAM" id="SSF48452">
    <property type="entry name" value="TPR-like"/>
    <property type="match status" value="1"/>
</dbReference>
<dbReference type="AlphaFoldDB" id="A0A136WCJ8"/>
<dbReference type="Gene3D" id="1.25.40.10">
    <property type="entry name" value="Tetratricopeptide repeat domain"/>
    <property type="match status" value="1"/>
</dbReference>
<proteinExistence type="predicted"/>
<comment type="caution">
    <text evidence="1">The sequence shown here is derived from an EMBL/GenBank/DDBJ whole genome shotgun (WGS) entry which is preliminary data.</text>
</comment>
<evidence type="ECO:0000313" key="2">
    <source>
        <dbReference type="Proteomes" id="UP000070539"/>
    </source>
</evidence>
<dbReference type="Gene3D" id="1.10.10.10">
    <property type="entry name" value="Winged helix-like DNA-binding domain superfamily/Winged helix DNA-binding domain"/>
    <property type="match status" value="1"/>
</dbReference>
<dbReference type="GO" id="GO:0003677">
    <property type="term" value="F:DNA binding"/>
    <property type="evidence" value="ECO:0007669"/>
    <property type="project" value="InterPro"/>
</dbReference>
<dbReference type="GO" id="GO:0006355">
    <property type="term" value="P:regulation of DNA-templated transcription"/>
    <property type="evidence" value="ECO:0007669"/>
    <property type="project" value="InterPro"/>
</dbReference>
<accession>A0A136WCJ8</accession>
<evidence type="ECO:0000313" key="1">
    <source>
        <dbReference type="EMBL" id="KXL52243.1"/>
    </source>
</evidence>
<gene>
    <name evidence="1" type="ORF">CLNEO_24080</name>
</gene>
<dbReference type="InterPro" id="IPR011990">
    <property type="entry name" value="TPR-like_helical_dom_sf"/>
</dbReference>
<keyword evidence="2" id="KW-1185">Reference proteome</keyword>
<dbReference type="RefSeq" id="WP_066089460.1">
    <property type="nucleotide sequence ID" value="NZ_LRVM01000009.1"/>
</dbReference>
<dbReference type="SUPFAM" id="SSF46894">
    <property type="entry name" value="C-terminal effector domain of the bipartite response regulators"/>
    <property type="match status" value="1"/>
</dbReference>
<evidence type="ECO:0008006" key="3">
    <source>
        <dbReference type="Google" id="ProtNLM"/>
    </source>
</evidence>
<organism evidence="1 2">
    <name type="scientific">Anaerotignum neopropionicum</name>
    <dbReference type="NCBI Taxonomy" id="36847"/>
    <lineage>
        <taxon>Bacteria</taxon>
        <taxon>Bacillati</taxon>
        <taxon>Bacillota</taxon>
        <taxon>Clostridia</taxon>
        <taxon>Lachnospirales</taxon>
        <taxon>Anaerotignaceae</taxon>
        <taxon>Anaerotignum</taxon>
    </lineage>
</organism>
<dbReference type="InterPro" id="IPR016032">
    <property type="entry name" value="Sig_transdc_resp-reg_C-effctor"/>
</dbReference>
<dbReference type="EMBL" id="LRVM01000009">
    <property type="protein sequence ID" value="KXL52243.1"/>
    <property type="molecule type" value="Genomic_DNA"/>
</dbReference>
<dbReference type="STRING" id="36847.CLNEO_24080"/>
<dbReference type="Proteomes" id="UP000070539">
    <property type="component" value="Unassembled WGS sequence"/>
</dbReference>
<dbReference type="InterPro" id="IPR036388">
    <property type="entry name" value="WH-like_DNA-bd_sf"/>
</dbReference>